<dbReference type="RefSeq" id="WP_145241537.1">
    <property type="nucleotide sequence ID" value="NZ_CP036273.1"/>
</dbReference>
<dbReference type="OrthoDB" id="288013at2"/>
<evidence type="ECO:0000313" key="3">
    <source>
        <dbReference type="EMBL" id="QDU22095.1"/>
    </source>
</evidence>
<feature type="chain" id="PRO_5021992153" description="SH3 domain-containing protein" evidence="2">
    <location>
        <begin position="21"/>
        <end position="397"/>
    </location>
</feature>
<reference evidence="3 4" key="1">
    <citation type="submission" date="2019-02" db="EMBL/GenBank/DDBJ databases">
        <title>Deep-cultivation of Planctomycetes and their phenomic and genomic characterization uncovers novel biology.</title>
        <authorList>
            <person name="Wiegand S."/>
            <person name="Jogler M."/>
            <person name="Boedeker C."/>
            <person name="Pinto D."/>
            <person name="Vollmers J."/>
            <person name="Rivas-Marin E."/>
            <person name="Kohn T."/>
            <person name="Peeters S.H."/>
            <person name="Heuer A."/>
            <person name="Rast P."/>
            <person name="Oberbeckmann S."/>
            <person name="Bunk B."/>
            <person name="Jeske O."/>
            <person name="Meyerdierks A."/>
            <person name="Storesund J.E."/>
            <person name="Kallscheuer N."/>
            <person name="Luecker S."/>
            <person name="Lage O.M."/>
            <person name="Pohl T."/>
            <person name="Merkel B.J."/>
            <person name="Hornburger P."/>
            <person name="Mueller R.-W."/>
            <person name="Bruemmer F."/>
            <person name="Labrenz M."/>
            <person name="Spormann A.M."/>
            <person name="Op den Camp H."/>
            <person name="Overmann J."/>
            <person name="Amann R."/>
            <person name="Jetten M.S.M."/>
            <person name="Mascher T."/>
            <person name="Medema M.H."/>
            <person name="Devos D.P."/>
            <person name="Kaster A.-K."/>
            <person name="Ovreas L."/>
            <person name="Rohde M."/>
            <person name="Galperin M.Y."/>
            <person name="Jogler C."/>
        </authorList>
    </citation>
    <scope>NUCLEOTIDE SEQUENCE [LARGE SCALE GENOMIC DNA]</scope>
    <source>
        <strain evidence="3 4">ETA_A1</strain>
    </source>
</reference>
<feature type="signal peptide" evidence="2">
    <location>
        <begin position="1"/>
        <end position="20"/>
    </location>
</feature>
<keyword evidence="2" id="KW-0732">Signal</keyword>
<dbReference type="KEGG" id="uli:ETAA1_40700"/>
<evidence type="ECO:0000313" key="4">
    <source>
        <dbReference type="Proteomes" id="UP000319576"/>
    </source>
</evidence>
<gene>
    <name evidence="3" type="ORF">ETAA1_40700</name>
</gene>
<organism evidence="3 4">
    <name type="scientific">Urbifossiella limnaea</name>
    <dbReference type="NCBI Taxonomy" id="2528023"/>
    <lineage>
        <taxon>Bacteria</taxon>
        <taxon>Pseudomonadati</taxon>
        <taxon>Planctomycetota</taxon>
        <taxon>Planctomycetia</taxon>
        <taxon>Gemmatales</taxon>
        <taxon>Gemmataceae</taxon>
        <taxon>Urbifossiella</taxon>
    </lineage>
</organism>
<protein>
    <recommendedName>
        <fullName evidence="5">SH3 domain-containing protein</fullName>
    </recommendedName>
</protein>
<evidence type="ECO:0000256" key="1">
    <source>
        <dbReference type="SAM" id="MobiDB-lite"/>
    </source>
</evidence>
<dbReference type="AlphaFoldDB" id="A0A517XX85"/>
<sequence precursor="true">MRRAALAGFVLAALPASAVAQTLPYRAVVADPEVTLYAGPSDRFPNTGRLARGTELVVHEDAGNGWVAVQAPRSVSWVPMALVDYDPSRKAPQDVTTQAEVTLAPGKVGLAQPLAEVRRVSVPAGTILTVIGDKAAFDGKSWYPVLPVPGDYRYVPKSAVHAAGPANTSFVVRDTAPPGLPAVTPPASSGVLPAAAVGTEPASKAGSNHPLWAQADAAEKDGRFEDAERLFFQLARLMNEPNGDHDLANLCYTRIHGIRERRRTGSTGVTAPAVSIPGPGRATDLPKEDRPTLLPPVGNTGKAPPPAVTPQPKDSAADAAPRWSGVGMLTRSALALDGRRTYALESSPGVVRTYVVGGPGVDLDRYANRRVDVYGATLTRRDLSKPYIVATDVNPNP</sequence>
<accession>A0A517XX85</accession>
<feature type="region of interest" description="Disordered" evidence="1">
    <location>
        <begin position="262"/>
        <end position="319"/>
    </location>
</feature>
<name>A0A517XX85_9BACT</name>
<dbReference type="Proteomes" id="UP000319576">
    <property type="component" value="Chromosome"/>
</dbReference>
<keyword evidence="4" id="KW-1185">Reference proteome</keyword>
<evidence type="ECO:0000256" key="2">
    <source>
        <dbReference type="SAM" id="SignalP"/>
    </source>
</evidence>
<proteinExistence type="predicted"/>
<dbReference type="EMBL" id="CP036273">
    <property type="protein sequence ID" value="QDU22095.1"/>
    <property type="molecule type" value="Genomic_DNA"/>
</dbReference>
<evidence type="ECO:0008006" key="5">
    <source>
        <dbReference type="Google" id="ProtNLM"/>
    </source>
</evidence>